<dbReference type="AlphaFoldDB" id="A0A0G4E970"/>
<evidence type="ECO:0000313" key="2">
    <source>
        <dbReference type="Proteomes" id="UP000041254"/>
    </source>
</evidence>
<dbReference type="Proteomes" id="UP000041254">
    <property type="component" value="Unassembled WGS sequence"/>
</dbReference>
<dbReference type="VEuPathDB" id="CryptoDB:Vbra_19980"/>
<keyword evidence="2" id="KW-1185">Reference proteome</keyword>
<protein>
    <submittedName>
        <fullName evidence="1">Uncharacterized protein</fullName>
    </submittedName>
</protein>
<organism evidence="1 2">
    <name type="scientific">Vitrella brassicaformis (strain CCMP3155)</name>
    <dbReference type="NCBI Taxonomy" id="1169540"/>
    <lineage>
        <taxon>Eukaryota</taxon>
        <taxon>Sar</taxon>
        <taxon>Alveolata</taxon>
        <taxon>Colpodellida</taxon>
        <taxon>Vitrellaceae</taxon>
        <taxon>Vitrella</taxon>
    </lineage>
</organism>
<accession>A0A0G4E970</accession>
<sequence>MFYKAASALCCHLFCVRQQDPSGVTDTSLVKHTNQPTTGTTAQAKTHASHLSLSSRPARLSISSMAPSVAFVALLHLSLSTAFCPPHATHIRTRLTPPQPLLSHTQGDQTNALAKYGHLQAEIDALKRKEAEIMGVIGGEQKDTLLSFFPWRKILYANQLREIEKEIDWRREEQRQLQMEYYELLPSE</sequence>
<evidence type="ECO:0000313" key="1">
    <source>
        <dbReference type="EMBL" id="CEL91777.1"/>
    </source>
</evidence>
<dbReference type="EMBL" id="CDMY01000022">
    <property type="protein sequence ID" value="CEL91777.1"/>
    <property type="molecule type" value="Genomic_DNA"/>
</dbReference>
<dbReference type="InParanoid" id="A0A0G4E970"/>
<gene>
    <name evidence="1" type="ORF">Vbra_19980</name>
</gene>
<name>A0A0G4E970_VITBC</name>
<proteinExistence type="predicted"/>
<reference evidence="1 2" key="1">
    <citation type="submission" date="2014-11" db="EMBL/GenBank/DDBJ databases">
        <authorList>
            <person name="Zhu J."/>
            <person name="Qi W."/>
            <person name="Song R."/>
        </authorList>
    </citation>
    <scope>NUCLEOTIDE SEQUENCE [LARGE SCALE GENOMIC DNA]</scope>
</reference>